<dbReference type="PROSITE" id="PS51257">
    <property type="entry name" value="PROKAR_LIPOPROTEIN"/>
    <property type="match status" value="1"/>
</dbReference>
<evidence type="ECO:0000313" key="1">
    <source>
        <dbReference type="EMBL" id="KGF51431.1"/>
    </source>
</evidence>
<gene>
    <name evidence="1" type="ORF">HMPREF9302_07475</name>
</gene>
<protein>
    <submittedName>
        <fullName evidence="1">Lipoprotein</fullName>
    </submittedName>
</protein>
<sequence length="95" mass="10524">MKKVVMKLSKEYKLMKAKLILGGTLLLLFSSCSNDNVLLLSVLNDDLKSSKTEFAALFKSDDKGSLKKIILDTDLQKAARLLMNGTWGGMKISKK</sequence>
<keyword evidence="1" id="KW-0449">Lipoprotein</keyword>
<name>A0A096AXJ4_9BACT</name>
<evidence type="ECO:0000313" key="2">
    <source>
        <dbReference type="Proteomes" id="UP000029614"/>
    </source>
</evidence>
<reference evidence="1 2" key="1">
    <citation type="submission" date="2014-07" db="EMBL/GenBank/DDBJ databases">
        <authorList>
            <person name="McCorrison J."/>
            <person name="Sanka R."/>
            <person name="Torralba M."/>
            <person name="Gillis M."/>
            <person name="Haft D.H."/>
            <person name="Methe B."/>
            <person name="Sutton G."/>
            <person name="Nelson K.E."/>
        </authorList>
    </citation>
    <scope>NUCLEOTIDE SEQUENCE [LARGE SCALE GENOMIC DNA]</scope>
    <source>
        <strain evidence="1 2">DNF00058</strain>
    </source>
</reference>
<organism evidence="1 2">
    <name type="scientific">Prevotella amnii DNF00058</name>
    <dbReference type="NCBI Taxonomy" id="1401066"/>
    <lineage>
        <taxon>Bacteria</taxon>
        <taxon>Pseudomonadati</taxon>
        <taxon>Bacteroidota</taxon>
        <taxon>Bacteroidia</taxon>
        <taxon>Bacteroidales</taxon>
        <taxon>Prevotellaceae</taxon>
        <taxon>Prevotella</taxon>
    </lineage>
</organism>
<comment type="caution">
    <text evidence="1">The sequence shown here is derived from an EMBL/GenBank/DDBJ whole genome shotgun (WGS) entry which is preliminary data.</text>
</comment>
<dbReference type="Proteomes" id="UP000029614">
    <property type="component" value="Unassembled WGS sequence"/>
</dbReference>
<proteinExistence type="predicted"/>
<keyword evidence="2" id="KW-1185">Reference proteome</keyword>
<dbReference type="EMBL" id="JRNU01000038">
    <property type="protein sequence ID" value="KGF51431.1"/>
    <property type="molecule type" value="Genomic_DNA"/>
</dbReference>
<accession>A0A096AXJ4</accession>
<dbReference type="AlphaFoldDB" id="A0A096AXJ4"/>